<dbReference type="Proteomes" id="UP000321938">
    <property type="component" value="Unassembled WGS sequence"/>
</dbReference>
<dbReference type="RefSeq" id="WP_028872829.1">
    <property type="nucleotide sequence ID" value="NZ_VOSB01000004.1"/>
</dbReference>
<name>A0A5C7BD63_9FLAO</name>
<organism evidence="1 2">
    <name type="scientific">Psychroserpens burtonensis</name>
    <dbReference type="NCBI Taxonomy" id="49278"/>
    <lineage>
        <taxon>Bacteria</taxon>
        <taxon>Pseudomonadati</taxon>
        <taxon>Bacteroidota</taxon>
        <taxon>Flavobacteriia</taxon>
        <taxon>Flavobacteriales</taxon>
        <taxon>Flavobacteriaceae</taxon>
        <taxon>Psychroserpens</taxon>
    </lineage>
</organism>
<dbReference type="OrthoDB" id="9180224at2"/>
<evidence type="ECO:0000313" key="2">
    <source>
        <dbReference type="Proteomes" id="UP000321938"/>
    </source>
</evidence>
<dbReference type="AlphaFoldDB" id="A0A5C7BD63"/>
<protein>
    <submittedName>
        <fullName evidence="1">Uncharacterized protein</fullName>
    </submittedName>
</protein>
<dbReference type="STRING" id="1123037.GCA_000425305_03130"/>
<sequence length="197" mass="22913">MLENFDFGSTENAVYSNDYFKMYVPFDDSWYVKSQEEMKEIAKVSKELIESDSYKRALEASEINNTYLFTLFKYGPDDLFAYNPSLSIVAENTKMYPHVKRGRTYLQEVQKALSLTTVSYEFDMIEEEFIIGKYSFDMMNVTLDYLGLDIKQQYYTTISKGFSLSIILSYTTEAQKAKLESMLNTIVFSEGLSKKKN</sequence>
<proteinExistence type="predicted"/>
<gene>
    <name evidence="1" type="ORF">ES692_03825</name>
</gene>
<keyword evidence="2" id="KW-1185">Reference proteome</keyword>
<accession>A0A5C7BD63</accession>
<comment type="caution">
    <text evidence="1">The sequence shown here is derived from an EMBL/GenBank/DDBJ whole genome shotgun (WGS) entry which is preliminary data.</text>
</comment>
<evidence type="ECO:0000313" key="1">
    <source>
        <dbReference type="EMBL" id="TXE19419.1"/>
    </source>
</evidence>
<dbReference type="EMBL" id="VOSB01000004">
    <property type="protein sequence ID" value="TXE19419.1"/>
    <property type="molecule type" value="Genomic_DNA"/>
</dbReference>
<reference evidence="1 2" key="1">
    <citation type="submission" date="2019-08" db="EMBL/GenBank/DDBJ databases">
        <title>Genome of Psychroserpens burtonensis ACAM 167.</title>
        <authorList>
            <person name="Bowman J.P."/>
        </authorList>
    </citation>
    <scope>NUCLEOTIDE SEQUENCE [LARGE SCALE GENOMIC DNA]</scope>
    <source>
        <strain evidence="1 2">ACAM 167</strain>
    </source>
</reference>